<dbReference type="Proteomes" id="UP000289738">
    <property type="component" value="Chromosome A01"/>
</dbReference>
<comment type="caution">
    <text evidence="4">The sequence shown here is derived from an EMBL/GenBank/DDBJ whole genome shotgun (WGS) entry which is preliminary data.</text>
</comment>
<dbReference type="Pfam" id="PF04434">
    <property type="entry name" value="SWIM"/>
    <property type="match status" value="1"/>
</dbReference>
<evidence type="ECO:0000259" key="3">
    <source>
        <dbReference type="PROSITE" id="PS50966"/>
    </source>
</evidence>
<feature type="domain" description="SWIM-type" evidence="3">
    <location>
        <begin position="324"/>
        <end position="362"/>
    </location>
</feature>
<evidence type="ECO:0000256" key="2">
    <source>
        <dbReference type="SAM" id="MobiDB-lite"/>
    </source>
</evidence>
<dbReference type="PANTHER" id="PTHR47718:SF13">
    <property type="entry name" value="OS09G0290500 PROTEIN"/>
    <property type="match status" value="1"/>
</dbReference>
<dbReference type="GO" id="GO:0008270">
    <property type="term" value="F:zinc ion binding"/>
    <property type="evidence" value="ECO:0007669"/>
    <property type="project" value="UniProtKB-KW"/>
</dbReference>
<dbReference type="Pfam" id="PF03101">
    <property type="entry name" value="FAR1"/>
    <property type="match status" value="1"/>
</dbReference>
<dbReference type="InterPro" id="IPR004330">
    <property type="entry name" value="FAR1_DNA_bnd_dom"/>
</dbReference>
<dbReference type="PROSITE" id="PS50966">
    <property type="entry name" value="ZF_SWIM"/>
    <property type="match status" value="1"/>
</dbReference>
<reference evidence="4 5" key="1">
    <citation type="submission" date="2019-01" db="EMBL/GenBank/DDBJ databases">
        <title>Sequencing of cultivated peanut Arachis hypogaea provides insights into genome evolution and oil improvement.</title>
        <authorList>
            <person name="Chen X."/>
        </authorList>
    </citation>
    <scope>NUCLEOTIDE SEQUENCE [LARGE SCALE GENOMIC DNA]</scope>
    <source>
        <strain evidence="5">cv. Fuhuasheng</strain>
        <tissue evidence="4">Leaves</tissue>
    </source>
</reference>
<feature type="region of interest" description="Disordered" evidence="2">
    <location>
        <begin position="493"/>
        <end position="522"/>
    </location>
</feature>
<keyword evidence="1" id="KW-0863">Zinc-finger</keyword>
<dbReference type="PANTHER" id="PTHR47718">
    <property type="entry name" value="OS01G0519700 PROTEIN"/>
    <property type="match status" value="1"/>
</dbReference>
<gene>
    <name evidence="4" type="ORF">Ahy_A01g002060</name>
</gene>
<evidence type="ECO:0000313" key="4">
    <source>
        <dbReference type="EMBL" id="RYR77554.1"/>
    </source>
</evidence>
<keyword evidence="1" id="KW-0862">Zinc</keyword>
<feature type="compositionally biased region" description="Acidic residues" evidence="2">
    <location>
        <begin position="497"/>
        <end position="522"/>
    </location>
</feature>
<keyword evidence="5" id="KW-1185">Reference proteome</keyword>
<proteinExistence type="predicted"/>
<name>A0A445EQ07_ARAHY</name>
<dbReference type="InterPro" id="IPR007527">
    <property type="entry name" value="Znf_SWIM"/>
</dbReference>
<organism evidence="4 5">
    <name type="scientific">Arachis hypogaea</name>
    <name type="common">Peanut</name>
    <dbReference type="NCBI Taxonomy" id="3818"/>
    <lineage>
        <taxon>Eukaryota</taxon>
        <taxon>Viridiplantae</taxon>
        <taxon>Streptophyta</taxon>
        <taxon>Embryophyta</taxon>
        <taxon>Tracheophyta</taxon>
        <taxon>Spermatophyta</taxon>
        <taxon>Magnoliopsida</taxon>
        <taxon>eudicotyledons</taxon>
        <taxon>Gunneridae</taxon>
        <taxon>Pentapetalae</taxon>
        <taxon>rosids</taxon>
        <taxon>fabids</taxon>
        <taxon>Fabales</taxon>
        <taxon>Fabaceae</taxon>
        <taxon>Papilionoideae</taxon>
        <taxon>50 kb inversion clade</taxon>
        <taxon>dalbergioids sensu lato</taxon>
        <taxon>Dalbergieae</taxon>
        <taxon>Pterocarpus clade</taxon>
        <taxon>Arachis</taxon>
    </lineage>
</organism>
<evidence type="ECO:0000256" key="1">
    <source>
        <dbReference type="PROSITE-ProRule" id="PRU00325"/>
    </source>
</evidence>
<keyword evidence="1" id="KW-0479">Metal-binding</keyword>
<dbReference type="EMBL" id="SDMP01000001">
    <property type="protein sequence ID" value="RYR77554.1"/>
    <property type="molecule type" value="Genomic_DNA"/>
</dbReference>
<accession>A0A445EQ07</accession>
<dbReference type="AlphaFoldDB" id="A0A445EQ07"/>
<protein>
    <recommendedName>
        <fullName evidence="3">SWIM-type domain-containing protein</fullName>
    </recommendedName>
</protein>
<sequence>MDEQYQVDDDINQQEELVCGQDMMDEQNEFEQDFRDEFTEGAKNCAEKIGKYHFSTLQLAFDFYLKYSKSKGFSARKSKTFKNSISEIYKQKFARIQRGEILHEGKKRKKEPRLKIRTGCKVRMDVKFVSETGRWHIFYFSDKHNHDLLDTQSSSMLPAHRKMSEADIMQMINMLKSGIITSQIFGLLASQAGGYEFVSYGLRDMYNEITRQRRQVQLLEEFGLEDKPCVNNMYEEKHMWATAYIRGKFFADFRTTSRCEGLHSVVAMYVRSRCVAHLHFKEFNADYKSTRGVPVIVGSMRVLNIENNDDCIKYIVCKHGRPDFMWTVEFCQEEMIFMCTCLRMESFGIPCEHIVKVLDEREICEIFWSLVLNRWTKKVKSALNDASGFTRDAVVISHQSALMEFSKQLVVVATKVPKRYEETRDIIMGLYSSYKAADEGTNQPQSSVAKSSNLYMHQTNIGSGQPSKKKRQRCNVCQMEGHKKTACPWEKDIDNNVIEDEANGSDDGDMYTEPTADLDSDN</sequence>
<evidence type="ECO:0000313" key="5">
    <source>
        <dbReference type="Proteomes" id="UP000289738"/>
    </source>
</evidence>